<dbReference type="InterPro" id="IPR039013">
    <property type="entry name" value="YgiF"/>
</dbReference>
<sequence length="518" mass="55988">MSAPREIELKLECDGPDLAALATHPLLRGEGEAAEPTTSTYYDTADGDLRKAGLTLRVRQKGARRIQTVKAAASGAGLFDRPEWESDIAGDAPEPGAFADTPIANILDDAKSPALVAQFTTVVMRTERRVRHGAARITATLDEGRVETPAGDVPLCELELELAEGDPADLFALAQALAETIPLRLGALAKSERGFALVDGTLRRPSKAAPVALPESATAAESFRRIAQACLRHLRLNEAVFLAGREPEALHQIRVALRRLRSAFTLFKPIFAQDPRAGSLADEIKRVTEPFGRARNLDVFLETTLPAEMARRPDEPGLHDLRERLVAERDKAHEAVLATLASPAWRSLVLDLVTWIETGPWLGADGPAQRDAPARAFAADVLERFRRRVKKRGRHLRKLDPEARHKVRIAAKKLRYGADFFASLYPEKKARKRQKAFAGALSDLQDHLGALNDLATAHAVMAGLADPEAGSVNGVPATGPALFAAGLTAADGEAHADKLLAAAAAAHEALIDVRPFWR</sequence>
<comment type="caution">
    <text evidence="3">The sequence shown here is derived from an EMBL/GenBank/DDBJ whole genome shotgun (WGS) entry which is preliminary data.</text>
</comment>
<accession>A0A6L3SUF7</accession>
<organism evidence="3 4">
    <name type="scientific">Methylobacterium soli</name>
    <dbReference type="NCBI Taxonomy" id="553447"/>
    <lineage>
        <taxon>Bacteria</taxon>
        <taxon>Pseudomonadati</taxon>
        <taxon>Pseudomonadota</taxon>
        <taxon>Alphaproteobacteria</taxon>
        <taxon>Hyphomicrobiales</taxon>
        <taxon>Methylobacteriaceae</taxon>
        <taxon>Methylobacterium</taxon>
    </lineage>
</organism>
<feature type="domain" description="CYTH" evidence="1">
    <location>
        <begin position="4"/>
        <end position="201"/>
    </location>
</feature>
<dbReference type="EMBL" id="VZZK01000022">
    <property type="protein sequence ID" value="KAB1077268.1"/>
    <property type="molecule type" value="Genomic_DNA"/>
</dbReference>
<dbReference type="Pfam" id="PF01928">
    <property type="entry name" value="CYTH"/>
    <property type="match status" value="1"/>
</dbReference>
<evidence type="ECO:0000313" key="3">
    <source>
        <dbReference type="EMBL" id="KAB1077268.1"/>
    </source>
</evidence>
<evidence type="ECO:0000259" key="1">
    <source>
        <dbReference type="PROSITE" id="PS51707"/>
    </source>
</evidence>
<dbReference type="Proteomes" id="UP000474159">
    <property type="component" value="Unassembled WGS sequence"/>
</dbReference>
<protein>
    <submittedName>
        <fullName evidence="3">CHAD domain-containing protein</fullName>
    </submittedName>
</protein>
<dbReference type="AlphaFoldDB" id="A0A6L3SUF7"/>
<dbReference type="InterPro" id="IPR023577">
    <property type="entry name" value="CYTH_domain"/>
</dbReference>
<reference evidence="3 4" key="1">
    <citation type="submission" date="2019-09" db="EMBL/GenBank/DDBJ databases">
        <title>YIM 48816 draft genome.</title>
        <authorList>
            <person name="Jiang L."/>
        </authorList>
    </citation>
    <scope>NUCLEOTIDE SEQUENCE [LARGE SCALE GENOMIC DNA]</scope>
    <source>
        <strain evidence="3 4">YIM 48816</strain>
    </source>
</reference>
<dbReference type="Pfam" id="PF05235">
    <property type="entry name" value="CHAD"/>
    <property type="match status" value="1"/>
</dbReference>
<dbReference type="OrthoDB" id="9777271at2"/>
<dbReference type="InterPro" id="IPR033469">
    <property type="entry name" value="CYTH-like_dom_sf"/>
</dbReference>
<dbReference type="PROSITE" id="PS51707">
    <property type="entry name" value="CYTH"/>
    <property type="match status" value="1"/>
</dbReference>
<dbReference type="PROSITE" id="PS51708">
    <property type="entry name" value="CHAD"/>
    <property type="match status" value="1"/>
</dbReference>
<name>A0A6L3SUF7_9HYPH</name>
<dbReference type="InterPro" id="IPR007899">
    <property type="entry name" value="CHAD_dom"/>
</dbReference>
<dbReference type="Gene3D" id="1.40.20.10">
    <property type="entry name" value="CHAD domain"/>
    <property type="match status" value="1"/>
</dbReference>
<dbReference type="Gene3D" id="2.40.320.10">
    <property type="entry name" value="Hypothetical Protein Pfu-838710-001"/>
    <property type="match status" value="1"/>
</dbReference>
<proteinExistence type="predicted"/>
<keyword evidence="4" id="KW-1185">Reference proteome</keyword>
<dbReference type="RefSeq" id="WP_151001850.1">
    <property type="nucleotide sequence ID" value="NZ_BPQY01000311.1"/>
</dbReference>
<evidence type="ECO:0000313" key="4">
    <source>
        <dbReference type="Proteomes" id="UP000474159"/>
    </source>
</evidence>
<dbReference type="PANTHER" id="PTHR39569">
    <property type="entry name" value="INORGANIC TRIPHOSPHATASE"/>
    <property type="match status" value="1"/>
</dbReference>
<dbReference type="InterPro" id="IPR038186">
    <property type="entry name" value="CHAD_dom_sf"/>
</dbReference>
<dbReference type="PANTHER" id="PTHR39569:SF1">
    <property type="entry name" value="INORGANIC TRIPHOSPHATASE"/>
    <property type="match status" value="1"/>
</dbReference>
<dbReference type="SMART" id="SM00880">
    <property type="entry name" value="CHAD"/>
    <property type="match status" value="1"/>
</dbReference>
<dbReference type="GO" id="GO:0046872">
    <property type="term" value="F:metal ion binding"/>
    <property type="evidence" value="ECO:0007669"/>
    <property type="project" value="TreeGrafter"/>
</dbReference>
<feature type="domain" description="CHAD" evidence="2">
    <location>
        <begin position="216"/>
        <end position="518"/>
    </location>
</feature>
<dbReference type="SMART" id="SM01118">
    <property type="entry name" value="CYTH"/>
    <property type="match status" value="1"/>
</dbReference>
<dbReference type="SUPFAM" id="SSF55154">
    <property type="entry name" value="CYTH-like phosphatases"/>
    <property type="match status" value="1"/>
</dbReference>
<dbReference type="CDD" id="cd07756">
    <property type="entry name" value="CYTH-like_Pase_CHAD"/>
    <property type="match status" value="1"/>
</dbReference>
<dbReference type="GO" id="GO:0050355">
    <property type="term" value="F:inorganic triphosphate phosphatase activity"/>
    <property type="evidence" value="ECO:0007669"/>
    <property type="project" value="InterPro"/>
</dbReference>
<gene>
    <name evidence="3" type="ORF">F6X53_19445</name>
</gene>
<evidence type="ECO:0000259" key="2">
    <source>
        <dbReference type="PROSITE" id="PS51708"/>
    </source>
</evidence>